<sequence>MVELGRYIFVAQHDCVV</sequence>
<reference evidence="1" key="1">
    <citation type="submission" date="2014-09" db="EMBL/GenBank/DDBJ databases">
        <authorList>
            <person name="Magalhaes I.L.F."/>
            <person name="Oliveira U."/>
            <person name="Santos F.R."/>
            <person name="Vidigal T.H.D.A."/>
            <person name="Brescovit A.D."/>
            <person name="Santos A.J."/>
        </authorList>
    </citation>
    <scope>NUCLEOTIDE SEQUENCE</scope>
    <source>
        <tissue evidence="1">Shoot tissue taken approximately 20 cm above the soil surface</tissue>
    </source>
</reference>
<reference evidence="1" key="2">
    <citation type="journal article" date="2015" name="Data Brief">
        <title>Shoot transcriptome of the giant reed, Arundo donax.</title>
        <authorList>
            <person name="Barrero R.A."/>
            <person name="Guerrero F.D."/>
            <person name="Moolhuijzen P."/>
            <person name="Goolsby J.A."/>
            <person name="Tidwell J."/>
            <person name="Bellgard S.E."/>
            <person name="Bellgard M.I."/>
        </authorList>
    </citation>
    <scope>NUCLEOTIDE SEQUENCE</scope>
    <source>
        <tissue evidence="1">Shoot tissue taken approximately 20 cm above the soil surface</tissue>
    </source>
</reference>
<dbReference type="EMBL" id="GBRH01261330">
    <property type="protein sequence ID" value="JAD36565.1"/>
    <property type="molecule type" value="Transcribed_RNA"/>
</dbReference>
<name>A0A0A8ZIK1_ARUDO</name>
<dbReference type="AlphaFoldDB" id="A0A0A8ZIK1"/>
<protein>
    <submittedName>
        <fullName evidence="1">Uncharacterized protein</fullName>
    </submittedName>
</protein>
<evidence type="ECO:0000313" key="1">
    <source>
        <dbReference type="EMBL" id="JAD36565.1"/>
    </source>
</evidence>
<accession>A0A0A8ZIK1</accession>
<organism evidence="1">
    <name type="scientific">Arundo donax</name>
    <name type="common">Giant reed</name>
    <name type="synonym">Donax arundinaceus</name>
    <dbReference type="NCBI Taxonomy" id="35708"/>
    <lineage>
        <taxon>Eukaryota</taxon>
        <taxon>Viridiplantae</taxon>
        <taxon>Streptophyta</taxon>
        <taxon>Embryophyta</taxon>
        <taxon>Tracheophyta</taxon>
        <taxon>Spermatophyta</taxon>
        <taxon>Magnoliopsida</taxon>
        <taxon>Liliopsida</taxon>
        <taxon>Poales</taxon>
        <taxon>Poaceae</taxon>
        <taxon>PACMAD clade</taxon>
        <taxon>Arundinoideae</taxon>
        <taxon>Arundineae</taxon>
        <taxon>Arundo</taxon>
    </lineage>
</organism>
<proteinExistence type="predicted"/>